<feature type="compositionally biased region" description="Polar residues" evidence="1">
    <location>
        <begin position="1"/>
        <end position="11"/>
    </location>
</feature>
<comment type="caution">
    <text evidence="2">The sequence shown here is derived from an EMBL/GenBank/DDBJ whole genome shotgun (WGS) entry which is preliminary data.</text>
</comment>
<reference evidence="2" key="1">
    <citation type="submission" date="2023-08" db="EMBL/GenBank/DDBJ databases">
        <title>Black Yeasts Isolated from many extreme environments.</title>
        <authorList>
            <person name="Coleine C."/>
            <person name="Stajich J.E."/>
            <person name="Selbmann L."/>
        </authorList>
    </citation>
    <scope>NUCLEOTIDE SEQUENCE</scope>
    <source>
        <strain evidence="2">CCFEE 5810</strain>
    </source>
</reference>
<organism evidence="2 3">
    <name type="scientific">Elasticomyces elasticus</name>
    <dbReference type="NCBI Taxonomy" id="574655"/>
    <lineage>
        <taxon>Eukaryota</taxon>
        <taxon>Fungi</taxon>
        <taxon>Dikarya</taxon>
        <taxon>Ascomycota</taxon>
        <taxon>Pezizomycotina</taxon>
        <taxon>Dothideomycetes</taxon>
        <taxon>Dothideomycetidae</taxon>
        <taxon>Mycosphaerellales</taxon>
        <taxon>Teratosphaeriaceae</taxon>
        <taxon>Elasticomyces</taxon>
    </lineage>
</organism>
<feature type="region of interest" description="Disordered" evidence="1">
    <location>
        <begin position="1"/>
        <end position="243"/>
    </location>
</feature>
<dbReference type="EMBL" id="JAVRQU010000004">
    <property type="protein sequence ID" value="KAK5704034.1"/>
    <property type="molecule type" value="Genomic_DNA"/>
</dbReference>
<accession>A0AAN7WG03</accession>
<feature type="compositionally biased region" description="Low complexity" evidence="1">
    <location>
        <begin position="61"/>
        <end position="76"/>
    </location>
</feature>
<evidence type="ECO:0000256" key="1">
    <source>
        <dbReference type="SAM" id="MobiDB-lite"/>
    </source>
</evidence>
<dbReference type="Proteomes" id="UP001310594">
    <property type="component" value="Unassembled WGS sequence"/>
</dbReference>
<feature type="compositionally biased region" description="Low complexity" evidence="1">
    <location>
        <begin position="200"/>
        <end position="243"/>
    </location>
</feature>
<feature type="compositionally biased region" description="Basic and acidic residues" evidence="1">
    <location>
        <begin position="126"/>
        <end position="139"/>
    </location>
</feature>
<feature type="compositionally biased region" description="Basic and acidic residues" evidence="1">
    <location>
        <begin position="51"/>
        <end position="60"/>
    </location>
</feature>
<evidence type="ECO:0000313" key="3">
    <source>
        <dbReference type="Proteomes" id="UP001310594"/>
    </source>
</evidence>
<name>A0AAN7WG03_9PEZI</name>
<dbReference type="AlphaFoldDB" id="A0AAN7WG03"/>
<sequence>MPSRYSGSDSPLQEYDAREYQPNSSFPGRHYADYDRPATRTNSHRSYSPHDTSRSRDENRYSSASSSRYDLSASRSGGASYDRLAEAAAALRGGGRENEYSSSTSTSRYGSRNDSSTYDYTPPSPSRDRYSSSTRDRESSSSSYTRRGSDLRYPFSSTGSSRESDNYAFSPDDIGHSSGRDSSSSYGEKSPYTTREYAPSSSSRAGSSSRYAFSPDNIGRSSTSSSRRYGSSSGSRSGWRSGY</sequence>
<feature type="compositionally biased region" description="Polar residues" evidence="1">
    <location>
        <begin position="39"/>
        <end position="50"/>
    </location>
</feature>
<protein>
    <submittedName>
        <fullName evidence="2">Uncharacterized protein</fullName>
    </submittedName>
</protein>
<evidence type="ECO:0000313" key="2">
    <source>
        <dbReference type="EMBL" id="KAK5704034.1"/>
    </source>
</evidence>
<gene>
    <name evidence="2" type="ORF">LTR97_003047</name>
</gene>
<feature type="compositionally biased region" description="Low complexity" evidence="1">
    <location>
        <begin position="100"/>
        <end position="121"/>
    </location>
</feature>
<proteinExistence type="predicted"/>
<feature type="compositionally biased region" description="Low complexity" evidence="1">
    <location>
        <begin position="180"/>
        <end position="190"/>
    </location>
</feature>